<dbReference type="PANTHER" id="PTHR35861">
    <property type="match status" value="1"/>
</dbReference>
<dbReference type="Gene3D" id="3.40.50.11780">
    <property type="match status" value="2"/>
</dbReference>
<gene>
    <name evidence="3" type="ORF">MOP44_14290</name>
</gene>
<reference evidence="3" key="1">
    <citation type="submission" date="2021-04" db="EMBL/GenBank/DDBJ databases">
        <title>Phylogenetic analysis of Acidobacteriaceae.</title>
        <authorList>
            <person name="Qiu L."/>
            <person name="Zhang Q."/>
        </authorList>
    </citation>
    <scope>NUCLEOTIDE SEQUENCE</scope>
    <source>
        <strain evidence="3">DSM 25168</strain>
    </source>
</reference>
<evidence type="ECO:0000256" key="1">
    <source>
        <dbReference type="ARBA" id="ARBA00008005"/>
    </source>
</evidence>
<sequence length="548" mass="57215">MSTAYSYPGIYIQEMPLSTQTISPAPTSITAFVGYTHPYKTKAPFNTAVQLFSFSDYEANFGGLYSSGLYDANVARAVYAFFLNGGNNAYVVGLQPSAQGTGGPITWGSDTGDLCPVATLVPDSSAPTIGIELHALEPTDQVTMTAKVSNLRTTAAAPTVYTLFDLVITYGTRVEVYRGLDISIAQGAPKSIDAVINGVSNLVTVQPMSGTSYGTAFPYTSPALPVPPGPASFTLVQLGSAPAGLPAGFSGSFAAADFLPVFESNSSLDNVEIFNLLLVPGVADNTVLSAALSFAERKRAFTIVDPPAQATAFQIPGSPLPSIASMMGGVPLSQNGALYFPYLKSTDPVSGSPMEVAPSGYVAGIYAATDASRGVWKAPAGIGTSLLGTTGPVASGVMNDMQQGVLNLDSINCLRSFTGTGTVVYGARTLVADDMAFAQSKYVPVRRMTLFIEQSLIGSLKWVVFEPNDQPLWLAIKASIEAFLLALFNQQALQGSTPSEAFQVKCDSTTTTPADQQLGIVNIVVGVALLKPAEFVVITISQLAGQTS</sequence>
<feature type="domain" description="Tail sheath protein subtilisin-like" evidence="2">
    <location>
        <begin position="272"/>
        <end position="430"/>
    </location>
</feature>
<dbReference type="InterPro" id="IPR035089">
    <property type="entry name" value="Phage_sheath_subtilisin"/>
</dbReference>
<dbReference type="Pfam" id="PF04984">
    <property type="entry name" value="Phage_sheath_1"/>
    <property type="match status" value="1"/>
</dbReference>
<dbReference type="RefSeq" id="WP_260790634.1">
    <property type="nucleotide sequence ID" value="NZ_CP093313.1"/>
</dbReference>
<keyword evidence="4" id="KW-1185">Reference proteome</keyword>
<evidence type="ECO:0000313" key="3">
    <source>
        <dbReference type="EMBL" id="UWZ81755.1"/>
    </source>
</evidence>
<protein>
    <submittedName>
        <fullName evidence="3">Phage tail sheath subtilisin-like domain-containing protein</fullName>
    </submittedName>
</protein>
<dbReference type="PANTHER" id="PTHR35861:SF1">
    <property type="entry name" value="PHAGE TAIL SHEATH PROTEIN"/>
    <property type="match status" value="1"/>
</dbReference>
<name>A0A9J7BH77_9BACT</name>
<dbReference type="KEGG" id="orp:MOP44_14290"/>
<comment type="similarity">
    <text evidence="1">Belongs to the myoviridae tail sheath protein family.</text>
</comment>
<organism evidence="3 4">
    <name type="scientific">Occallatibacter riparius</name>
    <dbReference type="NCBI Taxonomy" id="1002689"/>
    <lineage>
        <taxon>Bacteria</taxon>
        <taxon>Pseudomonadati</taxon>
        <taxon>Acidobacteriota</taxon>
        <taxon>Terriglobia</taxon>
        <taxon>Terriglobales</taxon>
        <taxon>Acidobacteriaceae</taxon>
        <taxon>Occallatibacter</taxon>
    </lineage>
</organism>
<evidence type="ECO:0000259" key="2">
    <source>
        <dbReference type="Pfam" id="PF04984"/>
    </source>
</evidence>
<dbReference type="AlphaFoldDB" id="A0A9J7BH77"/>
<dbReference type="InterPro" id="IPR052042">
    <property type="entry name" value="Tail_sheath_structural"/>
</dbReference>
<evidence type="ECO:0000313" key="4">
    <source>
        <dbReference type="Proteomes" id="UP001059380"/>
    </source>
</evidence>
<dbReference type="EMBL" id="CP093313">
    <property type="protein sequence ID" value="UWZ81755.1"/>
    <property type="molecule type" value="Genomic_DNA"/>
</dbReference>
<proteinExistence type="inferred from homology"/>
<accession>A0A9J7BH77</accession>
<dbReference type="Proteomes" id="UP001059380">
    <property type="component" value="Chromosome"/>
</dbReference>